<organism evidence="2 3">
    <name type="scientific">Pyrenophora tritici-repentis (strain Pt-1C-BFP)</name>
    <name type="common">Wheat tan spot fungus</name>
    <name type="synonym">Drechslera tritici-repentis</name>
    <dbReference type="NCBI Taxonomy" id="426418"/>
    <lineage>
        <taxon>Eukaryota</taxon>
        <taxon>Fungi</taxon>
        <taxon>Dikarya</taxon>
        <taxon>Ascomycota</taxon>
        <taxon>Pezizomycotina</taxon>
        <taxon>Dothideomycetes</taxon>
        <taxon>Pleosporomycetidae</taxon>
        <taxon>Pleosporales</taxon>
        <taxon>Pleosporineae</taxon>
        <taxon>Pleosporaceae</taxon>
        <taxon>Pyrenophora</taxon>
    </lineage>
</organism>
<gene>
    <name evidence="2" type="ORF">PTRG_03341</name>
</gene>
<name>B2VXU5_PYRTR</name>
<dbReference type="AlphaFoldDB" id="B2VXU5"/>
<feature type="compositionally biased region" description="Basic and acidic residues" evidence="1">
    <location>
        <begin position="16"/>
        <end position="30"/>
    </location>
</feature>
<feature type="region of interest" description="Disordered" evidence="1">
    <location>
        <begin position="16"/>
        <end position="38"/>
    </location>
</feature>
<evidence type="ECO:0000256" key="1">
    <source>
        <dbReference type="SAM" id="MobiDB-lite"/>
    </source>
</evidence>
<evidence type="ECO:0000313" key="3">
    <source>
        <dbReference type="Proteomes" id="UP000001471"/>
    </source>
</evidence>
<dbReference type="EMBL" id="DS231616">
    <property type="protein sequence ID" value="EDU45864.1"/>
    <property type="molecule type" value="Genomic_DNA"/>
</dbReference>
<evidence type="ECO:0000313" key="2">
    <source>
        <dbReference type="EMBL" id="EDU45864.1"/>
    </source>
</evidence>
<dbReference type="HOGENOM" id="CLU_2905224_0_0_1"/>
<accession>B2VXU5</accession>
<protein>
    <submittedName>
        <fullName evidence="2">Uncharacterized protein</fullName>
    </submittedName>
</protein>
<dbReference type="Proteomes" id="UP000001471">
    <property type="component" value="Unassembled WGS sequence"/>
</dbReference>
<proteinExistence type="predicted"/>
<dbReference type="InParanoid" id="B2VXU5"/>
<sequence>MKRVCEVEHGGRVGLDDAEKGRGRVGSRRETKVRRRAKAGSQFVLPGGPYQQRGRAWMGVAW</sequence>
<reference evidence="3" key="1">
    <citation type="journal article" date="2013" name="G3 (Bethesda)">
        <title>Comparative genomics of a plant-pathogenic fungus, Pyrenophora tritici-repentis, reveals transduplication and the impact of repeat elements on pathogenicity and population divergence.</title>
        <authorList>
            <person name="Manning V.A."/>
            <person name="Pandelova I."/>
            <person name="Dhillon B."/>
            <person name="Wilhelm L.J."/>
            <person name="Goodwin S.B."/>
            <person name="Berlin A.M."/>
            <person name="Figueroa M."/>
            <person name="Freitag M."/>
            <person name="Hane J.K."/>
            <person name="Henrissat B."/>
            <person name="Holman W.H."/>
            <person name="Kodira C.D."/>
            <person name="Martin J."/>
            <person name="Oliver R.P."/>
            <person name="Robbertse B."/>
            <person name="Schackwitz W."/>
            <person name="Schwartz D.C."/>
            <person name="Spatafora J.W."/>
            <person name="Turgeon B.G."/>
            <person name="Yandava C."/>
            <person name="Young S."/>
            <person name="Zhou S."/>
            <person name="Zeng Q."/>
            <person name="Grigoriev I.V."/>
            <person name="Ma L.-J."/>
            <person name="Ciuffetti L.M."/>
        </authorList>
    </citation>
    <scope>NUCLEOTIDE SEQUENCE [LARGE SCALE GENOMIC DNA]</scope>
    <source>
        <strain evidence="3">Pt-1C-BFP</strain>
    </source>
</reference>